<gene>
    <name evidence="2" type="ORF">OUZ56_024051</name>
</gene>
<name>A0ABR0AZZ5_9CRUS</name>
<evidence type="ECO:0000313" key="2">
    <source>
        <dbReference type="EMBL" id="KAK4030712.1"/>
    </source>
</evidence>
<dbReference type="Proteomes" id="UP001234178">
    <property type="component" value="Unassembled WGS sequence"/>
</dbReference>
<sequence>MVANTFLTVIPGWINTDDPVSDQEAGSFSVSPSPNTSSDVHYDIEVDQSVDINLTQNNPMWRILSEVGIDAESDLHDTEEEYSIISRLGSSCVANLFQLVIIDGPKRITDVQYWTAKGRYKDALKPRSI</sequence>
<feature type="compositionally biased region" description="Low complexity" evidence="1">
    <location>
        <begin position="27"/>
        <end position="38"/>
    </location>
</feature>
<comment type="caution">
    <text evidence="2">The sequence shown here is derived from an EMBL/GenBank/DDBJ whole genome shotgun (WGS) entry which is preliminary data.</text>
</comment>
<protein>
    <submittedName>
        <fullName evidence="2">Uncharacterized protein</fullName>
    </submittedName>
</protein>
<reference evidence="2 3" key="1">
    <citation type="journal article" date="2023" name="Nucleic Acids Res.">
        <title>The hologenome of Daphnia magna reveals possible DNA methylation and microbiome-mediated evolution of the host genome.</title>
        <authorList>
            <person name="Chaturvedi A."/>
            <person name="Li X."/>
            <person name="Dhandapani V."/>
            <person name="Marshall H."/>
            <person name="Kissane S."/>
            <person name="Cuenca-Cambronero M."/>
            <person name="Asole G."/>
            <person name="Calvet F."/>
            <person name="Ruiz-Romero M."/>
            <person name="Marangio P."/>
            <person name="Guigo R."/>
            <person name="Rago D."/>
            <person name="Mirbahai L."/>
            <person name="Eastwood N."/>
            <person name="Colbourne J.K."/>
            <person name="Zhou J."/>
            <person name="Mallon E."/>
            <person name="Orsini L."/>
        </authorList>
    </citation>
    <scope>NUCLEOTIDE SEQUENCE [LARGE SCALE GENOMIC DNA]</scope>
    <source>
        <strain evidence="2">LRV0_1</strain>
    </source>
</reference>
<evidence type="ECO:0000256" key="1">
    <source>
        <dbReference type="SAM" id="MobiDB-lite"/>
    </source>
</evidence>
<evidence type="ECO:0000313" key="3">
    <source>
        <dbReference type="Proteomes" id="UP001234178"/>
    </source>
</evidence>
<feature type="region of interest" description="Disordered" evidence="1">
    <location>
        <begin position="21"/>
        <end position="40"/>
    </location>
</feature>
<accession>A0ABR0AZZ5</accession>
<keyword evidence="3" id="KW-1185">Reference proteome</keyword>
<proteinExistence type="predicted"/>
<dbReference type="EMBL" id="JAOYFB010000039">
    <property type="protein sequence ID" value="KAK4030712.1"/>
    <property type="molecule type" value="Genomic_DNA"/>
</dbReference>
<organism evidence="2 3">
    <name type="scientific">Daphnia magna</name>
    <dbReference type="NCBI Taxonomy" id="35525"/>
    <lineage>
        <taxon>Eukaryota</taxon>
        <taxon>Metazoa</taxon>
        <taxon>Ecdysozoa</taxon>
        <taxon>Arthropoda</taxon>
        <taxon>Crustacea</taxon>
        <taxon>Branchiopoda</taxon>
        <taxon>Diplostraca</taxon>
        <taxon>Cladocera</taxon>
        <taxon>Anomopoda</taxon>
        <taxon>Daphniidae</taxon>
        <taxon>Daphnia</taxon>
    </lineage>
</organism>